<sequence length="125" mass="14843">MYKELAKRKNPWLRENLCEEEGELNPDHYTPELMHYITHLSSKRPKFEVKDFFLCTNTKKAVIIYLLSKIGEAVNSRGTPTTFSKSCGYKLLRSFRISATGYLLRRRTIVENTNRLNRTIFWRDH</sequence>
<reference evidence="1" key="1">
    <citation type="journal article" date="2013" name="Nat. Biotechnol.">
        <title>Draft genome sequence of chickpea (Cicer arietinum) provides a resource for trait improvement.</title>
        <authorList>
            <person name="Varshney R.K."/>
            <person name="Song C."/>
            <person name="Saxena R.K."/>
            <person name="Azam S."/>
            <person name="Yu S."/>
            <person name="Sharpe A.G."/>
            <person name="Cannon S."/>
            <person name="Baek J."/>
            <person name="Rosen B.D."/>
            <person name="Tar'an B."/>
            <person name="Millan T."/>
            <person name="Zhang X."/>
            <person name="Ramsay L.D."/>
            <person name="Iwata A."/>
            <person name="Wang Y."/>
            <person name="Nelson W."/>
            <person name="Farmer A.D."/>
            <person name="Gaur P.M."/>
            <person name="Soderlund C."/>
            <person name="Penmetsa R.V."/>
            <person name="Xu C."/>
            <person name="Bharti A.K."/>
            <person name="He W."/>
            <person name="Winter P."/>
            <person name="Zhao S."/>
            <person name="Hane J.K."/>
            <person name="Carrasquilla-Garcia N."/>
            <person name="Condie J.A."/>
            <person name="Upadhyaya H.D."/>
            <person name="Luo M.C."/>
            <person name="Thudi M."/>
            <person name="Gowda C.L."/>
            <person name="Singh N.P."/>
            <person name="Lichtenzveig J."/>
            <person name="Gali K.K."/>
            <person name="Rubio J."/>
            <person name="Nadarajan N."/>
            <person name="Dolezel J."/>
            <person name="Bansal K.C."/>
            <person name="Xu X."/>
            <person name="Edwards D."/>
            <person name="Zhang G."/>
            <person name="Kahl G."/>
            <person name="Gil J."/>
            <person name="Singh K.B."/>
            <person name="Datta S.K."/>
            <person name="Jackson S.A."/>
            <person name="Wang J."/>
            <person name="Cook D.R."/>
        </authorList>
    </citation>
    <scope>NUCLEOTIDE SEQUENCE [LARGE SCALE GENOMIC DNA]</scope>
    <source>
        <strain evidence="1">cv. CDC Frontier</strain>
    </source>
</reference>
<evidence type="ECO:0000313" key="1">
    <source>
        <dbReference type="Proteomes" id="UP000087171"/>
    </source>
</evidence>
<keyword evidence="1" id="KW-1185">Reference proteome</keyword>
<dbReference type="AlphaFoldDB" id="A0A3Q7YH23"/>
<accession>A0A3Q7YH23</accession>
<proteinExistence type="predicted"/>
<reference evidence="2" key="2">
    <citation type="submission" date="2025-08" db="UniProtKB">
        <authorList>
            <consortium name="RefSeq"/>
        </authorList>
    </citation>
    <scope>IDENTIFICATION</scope>
    <source>
        <tissue evidence="2">Etiolated seedlings</tissue>
    </source>
</reference>
<protein>
    <submittedName>
        <fullName evidence="2">Uncharacterized protein LOC105851125</fullName>
    </submittedName>
</protein>
<dbReference type="Proteomes" id="UP000087171">
    <property type="component" value="Chromosome Ca8"/>
</dbReference>
<gene>
    <name evidence="2" type="primary">LOC105851125</name>
</gene>
<evidence type="ECO:0000313" key="2">
    <source>
        <dbReference type="RefSeq" id="XP_027193240.1"/>
    </source>
</evidence>
<dbReference type="RefSeq" id="XP_027193240.1">
    <property type="nucleotide sequence ID" value="XM_027337439.1"/>
</dbReference>
<name>A0A3Q7YH23_CICAR</name>
<organism evidence="1 2">
    <name type="scientific">Cicer arietinum</name>
    <name type="common">Chickpea</name>
    <name type="synonym">Garbanzo</name>
    <dbReference type="NCBI Taxonomy" id="3827"/>
    <lineage>
        <taxon>Eukaryota</taxon>
        <taxon>Viridiplantae</taxon>
        <taxon>Streptophyta</taxon>
        <taxon>Embryophyta</taxon>
        <taxon>Tracheophyta</taxon>
        <taxon>Spermatophyta</taxon>
        <taxon>Magnoliopsida</taxon>
        <taxon>eudicotyledons</taxon>
        <taxon>Gunneridae</taxon>
        <taxon>Pentapetalae</taxon>
        <taxon>rosids</taxon>
        <taxon>fabids</taxon>
        <taxon>Fabales</taxon>
        <taxon>Fabaceae</taxon>
        <taxon>Papilionoideae</taxon>
        <taxon>50 kb inversion clade</taxon>
        <taxon>NPAAA clade</taxon>
        <taxon>Hologalegina</taxon>
        <taxon>IRL clade</taxon>
        <taxon>Cicereae</taxon>
        <taxon>Cicer</taxon>
    </lineage>
</organism>